<gene>
    <name evidence="5" type="ORF">Tdes44962_MAKER07410</name>
</gene>
<evidence type="ECO:0000256" key="2">
    <source>
        <dbReference type="ARBA" id="ARBA00022803"/>
    </source>
</evidence>
<dbReference type="OrthoDB" id="1914839at2759"/>
<comment type="caution">
    <text evidence="5">The sequence shown here is derived from an EMBL/GenBank/DDBJ whole genome shotgun (WGS) entry which is preliminary data.</text>
</comment>
<feature type="compositionally biased region" description="Acidic residues" evidence="4">
    <location>
        <begin position="378"/>
        <end position="414"/>
    </location>
</feature>
<keyword evidence="2 3" id="KW-0802">TPR repeat</keyword>
<evidence type="ECO:0000256" key="1">
    <source>
        <dbReference type="ARBA" id="ARBA00022737"/>
    </source>
</evidence>
<reference evidence="5 6" key="2">
    <citation type="journal article" date="2021" name="Curr. Genet.">
        <title>Genetic response to nitrogen starvation in the aggressive Eucalyptus foliar pathogen Teratosphaeria destructans.</title>
        <authorList>
            <person name="Havenga M."/>
            <person name="Wingfield B.D."/>
            <person name="Wingfield M.J."/>
            <person name="Dreyer L.L."/>
            <person name="Roets F."/>
            <person name="Aylward J."/>
        </authorList>
    </citation>
    <scope>NUCLEOTIDE SEQUENCE [LARGE SCALE GENOMIC DNA]</scope>
    <source>
        <strain evidence="5">CMW44962</strain>
    </source>
</reference>
<dbReference type="CDD" id="cd24142">
    <property type="entry name" value="ACL4-like"/>
    <property type="match status" value="1"/>
</dbReference>
<evidence type="ECO:0000313" key="6">
    <source>
        <dbReference type="Proteomes" id="UP001138500"/>
    </source>
</evidence>
<sequence>MAKTKTAKQLKKMTNGKKPKETPEQLYASAIELVEQHQPEEALKQAKKLWTQVQNHSVSEALPALNLLGEISVELGEVDEARVYFEEAVKLDPNGEVPEALGGGAEKFLWLAQLCEEGGKASVGWFEKGVTALQHEIAALENGSMNGRMDEESLLLLRVEKKRKLANALCGIVEVYMTDLSWEDDAETRCENLITQAMTVEEETSPEVLQTLASVRLSQERKEDAQAALTRSLSSWKDLDSEDPAVPDFPTRISLARLLMEAEMEPDAMSVIQRLVSDDDQSVEAWYLGGWCQYLVAQKLAQNPANGSDGNTVMANDENSPSDERAVALKGSRNWLMQAQKLYTLLEYEDERLLEHANELVAELDTVLGPEAKQSESGEGDDGEWEEWGGIEDGEEQVGEGAEDVDEDEEMRDS</sequence>
<dbReference type="InterPro" id="IPR011990">
    <property type="entry name" value="TPR-like_helical_dom_sf"/>
</dbReference>
<dbReference type="SMART" id="SM00028">
    <property type="entry name" value="TPR"/>
    <property type="match status" value="2"/>
</dbReference>
<evidence type="ECO:0000313" key="5">
    <source>
        <dbReference type="EMBL" id="KAH9843403.1"/>
    </source>
</evidence>
<dbReference type="EMBL" id="RIBY02000358">
    <property type="protein sequence ID" value="KAH9843403.1"/>
    <property type="molecule type" value="Genomic_DNA"/>
</dbReference>
<dbReference type="InterPro" id="IPR019734">
    <property type="entry name" value="TPR_rpt"/>
</dbReference>
<dbReference type="SUPFAM" id="SSF48452">
    <property type="entry name" value="TPR-like"/>
    <property type="match status" value="1"/>
</dbReference>
<evidence type="ECO:0000256" key="4">
    <source>
        <dbReference type="SAM" id="MobiDB-lite"/>
    </source>
</evidence>
<feature type="region of interest" description="Disordered" evidence="4">
    <location>
        <begin position="1"/>
        <end position="22"/>
    </location>
</feature>
<proteinExistence type="predicted"/>
<dbReference type="PROSITE" id="PS50005">
    <property type="entry name" value="TPR"/>
    <property type="match status" value="1"/>
</dbReference>
<feature type="repeat" description="TPR" evidence="3">
    <location>
        <begin position="62"/>
        <end position="95"/>
    </location>
</feature>
<dbReference type="PROSITE" id="PS50293">
    <property type="entry name" value="TPR_REGION"/>
    <property type="match status" value="1"/>
</dbReference>
<name>A0A9W7SZC8_9PEZI</name>
<dbReference type="InterPro" id="IPR013105">
    <property type="entry name" value="TPR_2"/>
</dbReference>
<feature type="compositionally biased region" description="Basic residues" evidence="4">
    <location>
        <begin position="1"/>
        <end position="17"/>
    </location>
</feature>
<dbReference type="Pfam" id="PF07719">
    <property type="entry name" value="TPR_2"/>
    <property type="match status" value="1"/>
</dbReference>
<dbReference type="Gene3D" id="1.25.40.10">
    <property type="entry name" value="Tetratricopeptide repeat domain"/>
    <property type="match status" value="2"/>
</dbReference>
<evidence type="ECO:0000256" key="3">
    <source>
        <dbReference type="PROSITE-ProRule" id="PRU00339"/>
    </source>
</evidence>
<dbReference type="Proteomes" id="UP001138500">
    <property type="component" value="Unassembled WGS sequence"/>
</dbReference>
<keyword evidence="6" id="KW-1185">Reference proteome</keyword>
<dbReference type="AlphaFoldDB" id="A0A9W7SZC8"/>
<keyword evidence="1" id="KW-0677">Repeat</keyword>
<organism evidence="5 6">
    <name type="scientific">Teratosphaeria destructans</name>
    <dbReference type="NCBI Taxonomy" id="418781"/>
    <lineage>
        <taxon>Eukaryota</taxon>
        <taxon>Fungi</taxon>
        <taxon>Dikarya</taxon>
        <taxon>Ascomycota</taxon>
        <taxon>Pezizomycotina</taxon>
        <taxon>Dothideomycetes</taxon>
        <taxon>Dothideomycetidae</taxon>
        <taxon>Mycosphaerellales</taxon>
        <taxon>Teratosphaeriaceae</taxon>
        <taxon>Teratosphaeria</taxon>
    </lineage>
</organism>
<feature type="region of interest" description="Disordered" evidence="4">
    <location>
        <begin position="367"/>
        <end position="414"/>
    </location>
</feature>
<reference evidence="5 6" key="1">
    <citation type="journal article" date="2018" name="IMA Fungus">
        <title>IMA Genome-F 10: Nine draft genome sequences of Claviceps purpurea s.lat., including C. arundinis, C. humidiphila, and C. cf. spartinae, pseudomolecules for the pitch canker pathogen Fusarium circinatum, draft genome of Davidsoniella eucalypti, Grosmannia galeiformis, Quambalaria eucalypti, and Teratosphaeria destructans.</title>
        <authorList>
            <person name="Wingfield B.D."/>
            <person name="Liu M."/>
            <person name="Nguyen H.D."/>
            <person name="Lane F.A."/>
            <person name="Morgan S.W."/>
            <person name="De Vos L."/>
            <person name="Wilken P.M."/>
            <person name="Duong T.A."/>
            <person name="Aylward J."/>
            <person name="Coetzee M.P."/>
            <person name="Dadej K."/>
            <person name="De Beer Z.W."/>
            <person name="Findlay W."/>
            <person name="Havenga M."/>
            <person name="Kolarik M."/>
            <person name="Menzies J.G."/>
            <person name="Naidoo K."/>
            <person name="Pochopski O."/>
            <person name="Shoukouhi P."/>
            <person name="Santana Q.C."/>
            <person name="Seifert K.A."/>
            <person name="Soal N."/>
            <person name="Steenkamp E.T."/>
            <person name="Tatham C.T."/>
            <person name="van der Nest M.A."/>
            <person name="Wingfield M.J."/>
        </authorList>
    </citation>
    <scope>NUCLEOTIDE SEQUENCE [LARGE SCALE GENOMIC DNA]</scope>
    <source>
        <strain evidence="5">CMW44962</strain>
    </source>
</reference>
<protein>
    <submittedName>
        <fullName evidence="5">Assembly chaperone of rpl4</fullName>
    </submittedName>
</protein>
<accession>A0A9W7SZC8</accession>